<reference evidence="1 2" key="2">
    <citation type="submission" date="2019-02" db="EMBL/GenBank/DDBJ databases">
        <title>'Lichenibacterium ramalinii' gen. nov. sp. nov., 'Lichenibacterium minor' gen. nov. sp. nov.</title>
        <authorList>
            <person name="Pankratov T."/>
        </authorList>
    </citation>
    <scope>NUCLEOTIDE SEQUENCE [LARGE SCALE GENOMIC DNA]</scope>
    <source>
        <strain evidence="1 2">RmlP001</strain>
    </source>
</reference>
<proteinExistence type="predicted"/>
<dbReference type="Gene3D" id="3.40.50.720">
    <property type="entry name" value="NAD(P)-binding Rossmann-like Domain"/>
    <property type="match status" value="1"/>
</dbReference>
<dbReference type="Pfam" id="PF13602">
    <property type="entry name" value="ADH_zinc_N_2"/>
    <property type="match status" value="1"/>
</dbReference>
<evidence type="ECO:0000313" key="1">
    <source>
        <dbReference type="EMBL" id="RYB01877.1"/>
    </source>
</evidence>
<reference evidence="1 2" key="1">
    <citation type="submission" date="2018-09" db="EMBL/GenBank/DDBJ databases">
        <authorList>
            <person name="Grouzdev D.S."/>
            <person name="Krutkina M.S."/>
        </authorList>
    </citation>
    <scope>NUCLEOTIDE SEQUENCE [LARGE SCALE GENOMIC DNA]</scope>
    <source>
        <strain evidence="1 2">RmlP001</strain>
    </source>
</reference>
<sequence>MVYGTGGGETSFSPRSLLGRNQTVTGYYVSHWFQTRPKQSMEAFRALVDLITSGRIPDPVALRLPLERVGEAHRMMQAREALGKLVLDPWF</sequence>
<evidence type="ECO:0000313" key="2">
    <source>
        <dbReference type="Proteomes" id="UP000289411"/>
    </source>
</evidence>
<dbReference type="AlphaFoldDB" id="A0A4V1RI06"/>
<dbReference type="Gene3D" id="3.90.180.10">
    <property type="entry name" value="Medium-chain alcohol dehydrogenases, catalytic domain"/>
    <property type="match status" value="1"/>
</dbReference>
<dbReference type="Proteomes" id="UP000289411">
    <property type="component" value="Unassembled WGS sequence"/>
</dbReference>
<comment type="caution">
    <text evidence="1">The sequence shown here is derived from an EMBL/GenBank/DDBJ whole genome shotgun (WGS) entry which is preliminary data.</text>
</comment>
<dbReference type="EMBL" id="QYBC01000026">
    <property type="protein sequence ID" value="RYB01877.1"/>
    <property type="molecule type" value="Genomic_DNA"/>
</dbReference>
<keyword evidence="2" id="KW-1185">Reference proteome</keyword>
<accession>A0A4V1RI06</accession>
<name>A0A4V1RI06_9HYPH</name>
<gene>
    <name evidence="1" type="ORF">D3272_23530</name>
</gene>
<dbReference type="OrthoDB" id="7355832at2"/>
<protein>
    <recommendedName>
        <fullName evidence="3">Alcohol dehydrogenase-like C-terminal domain-containing protein</fullName>
    </recommendedName>
</protein>
<organism evidence="1 2">
    <name type="scientific">Lichenibacterium ramalinae</name>
    <dbReference type="NCBI Taxonomy" id="2316527"/>
    <lineage>
        <taxon>Bacteria</taxon>
        <taxon>Pseudomonadati</taxon>
        <taxon>Pseudomonadota</taxon>
        <taxon>Alphaproteobacteria</taxon>
        <taxon>Hyphomicrobiales</taxon>
        <taxon>Lichenihabitantaceae</taxon>
        <taxon>Lichenibacterium</taxon>
    </lineage>
</organism>
<evidence type="ECO:0008006" key="3">
    <source>
        <dbReference type="Google" id="ProtNLM"/>
    </source>
</evidence>